<feature type="non-terminal residue" evidence="1">
    <location>
        <position position="1"/>
    </location>
</feature>
<gene>
    <name evidence="1" type="ORF">S01H1_56574</name>
</gene>
<accession>X0W4P9</accession>
<comment type="caution">
    <text evidence="1">The sequence shown here is derived from an EMBL/GenBank/DDBJ whole genome shotgun (WGS) entry which is preliminary data.</text>
</comment>
<dbReference type="EMBL" id="BARS01036846">
    <property type="protein sequence ID" value="GAG19578.1"/>
    <property type="molecule type" value="Genomic_DNA"/>
</dbReference>
<organism evidence="1">
    <name type="scientific">marine sediment metagenome</name>
    <dbReference type="NCBI Taxonomy" id="412755"/>
    <lineage>
        <taxon>unclassified sequences</taxon>
        <taxon>metagenomes</taxon>
        <taxon>ecological metagenomes</taxon>
    </lineage>
</organism>
<evidence type="ECO:0000313" key="1">
    <source>
        <dbReference type="EMBL" id="GAG19578.1"/>
    </source>
</evidence>
<name>X0W4P9_9ZZZZ</name>
<proteinExistence type="predicted"/>
<sequence length="206" mass="23071">ITAGDSISAPNFFGGWFYGLFNWTVNSIYASFDGATLIIDDDLLNSNFNQTQTILDNNDNWTTTYNATYNTWAYNQTQAVYDNPLGAWLSTYNATYDLWAYNQTTATFTLYNDIWSSTYNATYEGSVNNASYLSTYNATYDAKVSFPGYDNIALTNISNTFDEDQTFSKNITAQGIKLASDTSNHQIYDNSTCVIITGDTSTLYIC</sequence>
<reference evidence="1" key="1">
    <citation type="journal article" date="2014" name="Front. Microbiol.">
        <title>High frequency of phylogenetically diverse reductive dehalogenase-homologous genes in deep subseafloor sedimentary metagenomes.</title>
        <authorList>
            <person name="Kawai M."/>
            <person name="Futagami T."/>
            <person name="Toyoda A."/>
            <person name="Takaki Y."/>
            <person name="Nishi S."/>
            <person name="Hori S."/>
            <person name="Arai W."/>
            <person name="Tsubouchi T."/>
            <person name="Morono Y."/>
            <person name="Uchiyama I."/>
            <person name="Ito T."/>
            <person name="Fujiyama A."/>
            <person name="Inagaki F."/>
            <person name="Takami H."/>
        </authorList>
    </citation>
    <scope>NUCLEOTIDE SEQUENCE</scope>
    <source>
        <strain evidence="1">Expedition CK06-06</strain>
    </source>
</reference>
<dbReference type="AlphaFoldDB" id="X0W4P9"/>
<protein>
    <submittedName>
        <fullName evidence="1">Uncharacterized protein</fullName>
    </submittedName>
</protein>